<dbReference type="InterPro" id="IPR050366">
    <property type="entry name" value="BP-dependent_transpt_permease"/>
</dbReference>
<dbReference type="SUPFAM" id="SSF161098">
    <property type="entry name" value="MetI-like"/>
    <property type="match status" value="1"/>
</dbReference>
<dbReference type="PANTHER" id="PTHR43386:SF1">
    <property type="entry name" value="D,D-DIPEPTIDE TRANSPORT SYSTEM PERMEASE PROTEIN DDPC-RELATED"/>
    <property type="match status" value="1"/>
</dbReference>
<dbReference type="InterPro" id="IPR035906">
    <property type="entry name" value="MetI-like_sf"/>
</dbReference>
<evidence type="ECO:0000256" key="6">
    <source>
        <dbReference type="ARBA" id="ARBA00023136"/>
    </source>
</evidence>
<evidence type="ECO:0000313" key="9">
    <source>
        <dbReference type="EMBL" id="GAK54898.1"/>
    </source>
</evidence>
<feature type="transmembrane region" description="Helical" evidence="7">
    <location>
        <begin position="95"/>
        <end position="122"/>
    </location>
</feature>
<dbReference type="Pfam" id="PF00528">
    <property type="entry name" value="BPD_transp_1"/>
    <property type="match status" value="1"/>
</dbReference>
<sequence length="302" mass="33588">MAKEQHPRIRELKYTLTRIFKNPAAIIGFSLMAVFVFIAAAAPYLAPPQDINRPYMMPHRGFSPTPKPPSAENIFGTTSGQYDIYYGIIWGTRTAFVIGIFVTGVALLIGVTLGTSAGYFGGWVDEIIMRFVDIMYAIPMLVLAMAIVVAFGRGLDKIMWALALVEWRVYVRLLRAEILTLRERDFILAAKTMGVSDVVIMFKHILPNAIYPVLIVASLNVGSMVITAAFMSFIGLGAPKGYSDWGQMVALARNYIVGPQDDPLKFWYTVVIPGTAIVLFVLAWNLIGDALRDAFDPKQRRR</sequence>
<feature type="transmembrane region" description="Helical" evidence="7">
    <location>
        <begin position="24"/>
        <end position="46"/>
    </location>
</feature>
<accession>A0A0S6W908</accession>
<comment type="subcellular location">
    <subcellularLocation>
        <location evidence="1 7">Cell membrane</location>
        <topology evidence="1 7">Multi-pass membrane protein</topology>
    </subcellularLocation>
</comment>
<organism evidence="9 10">
    <name type="scientific">Vecturithrix granuli</name>
    <dbReference type="NCBI Taxonomy" id="1499967"/>
    <lineage>
        <taxon>Bacteria</taxon>
        <taxon>Candidatus Moduliflexota</taxon>
        <taxon>Candidatus Vecturitrichia</taxon>
        <taxon>Candidatus Vecturitrichales</taxon>
        <taxon>Candidatus Vecturitrichaceae</taxon>
        <taxon>Candidatus Vecturithrix</taxon>
    </lineage>
</organism>
<dbReference type="HOGENOM" id="CLU_028518_1_2_0"/>
<dbReference type="EMBL" id="DF820463">
    <property type="protein sequence ID" value="GAK54898.1"/>
    <property type="molecule type" value="Genomic_DNA"/>
</dbReference>
<proteinExistence type="inferred from homology"/>
<evidence type="ECO:0000256" key="7">
    <source>
        <dbReference type="RuleBase" id="RU363032"/>
    </source>
</evidence>
<evidence type="ECO:0000313" key="10">
    <source>
        <dbReference type="Proteomes" id="UP000030661"/>
    </source>
</evidence>
<feature type="domain" description="ABC transmembrane type-1" evidence="8">
    <location>
        <begin position="92"/>
        <end position="288"/>
    </location>
</feature>
<dbReference type="PROSITE" id="PS50928">
    <property type="entry name" value="ABC_TM1"/>
    <property type="match status" value="1"/>
</dbReference>
<dbReference type="InterPro" id="IPR000515">
    <property type="entry name" value="MetI-like"/>
</dbReference>
<evidence type="ECO:0000256" key="1">
    <source>
        <dbReference type="ARBA" id="ARBA00004651"/>
    </source>
</evidence>
<keyword evidence="2 7" id="KW-0813">Transport</keyword>
<keyword evidence="5 7" id="KW-1133">Transmembrane helix</keyword>
<dbReference type="GO" id="GO:0055085">
    <property type="term" value="P:transmembrane transport"/>
    <property type="evidence" value="ECO:0007669"/>
    <property type="project" value="InterPro"/>
</dbReference>
<evidence type="ECO:0000256" key="4">
    <source>
        <dbReference type="ARBA" id="ARBA00022692"/>
    </source>
</evidence>
<evidence type="ECO:0000256" key="3">
    <source>
        <dbReference type="ARBA" id="ARBA00022475"/>
    </source>
</evidence>
<gene>
    <name evidence="9" type="ORF">U27_01729</name>
</gene>
<feature type="transmembrane region" description="Helical" evidence="7">
    <location>
        <begin position="134"/>
        <end position="152"/>
    </location>
</feature>
<evidence type="ECO:0000256" key="5">
    <source>
        <dbReference type="ARBA" id="ARBA00022989"/>
    </source>
</evidence>
<dbReference type="InterPro" id="IPR025966">
    <property type="entry name" value="OppC_N"/>
</dbReference>
<dbReference type="PANTHER" id="PTHR43386">
    <property type="entry name" value="OLIGOPEPTIDE TRANSPORT SYSTEM PERMEASE PROTEIN APPC"/>
    <property type="match status" value="1"/>
</dbReference>
<keyword evidence="3" id="KW-1003">Cell membrane</keyword>
<dbReference type="STRING" id="1499967.U27_01729"/>
<protein>
    <submittedName>
        <fullName evidence="9">Binding-protein-dependent transport systems inner membrane component</fullName>
    </submittedName>
</protein>
<evidence type="ECO:0000256" key="2">
    <source>
        <dbReference type="ARBA" id="ARBA00022448"/>
    </source>
</evidence>
<feature type="transmembrane region" description="Helical" evidence="7">
    <location>
        <begin position="266"/>
        <end position="291"/>
    </location>
</feature>
<dbReference type="Gene3D" id="1.10.3720.10">
    <property type="entry name" value="MetI-like"/>
    <property type="match status" value="1"/>
</dbReference>
<name>A0A0S6W908_VECG1</name>
<keyword evidence="4 7" id="KW-0812">Transmembrane</keyword>
<dbReference type="CDD" id="cd06261">
    <property type="entry name" value="TM_PBP2"/>
    <property type="match status" value="1"/>
</dbReference>
<dbReference type="Proteomes" id="UP000030661">
    <property type="component" value="Unassembled WGS sequence"/>
</dbReference>
<dbReference type="GO" id="GO:0005886">
    <property type="term" value="C:plasma membrane"/>
    <property type="evidence" value="ECO:0007669"/>
    <property type="project" value="UniProtKB-SubCell"/>
</dbReference>
<dbReference type="AlphaFoldDB" id="A0A0S6W908"/>
<comment type="similarity">
    <text evidence="7">Belongs to the binding-protein-dependent transport system permease family.</text>
</comment>
<dbReference type="Pfam" id="PF12911">
    <property type="entry name" value="OppC_N"/>
    <property type="match status" value="1"/>
</dbReference>
<feature type="transmembrane region" description="Helical" evidence="7">
    <location>
        <begin position="209"/>
        <end position="234"/>
    </location>
</feature>
<reference evidence="9 10" key="1">
    <citation type="journal article" date="2015" name="PeerJ">
        <title>First genomic representation of candidate bacterial phylum KSB3 points to enhanced environmental sensing as a trigger of wastewater bulking.</title>
        <authorList>
            <person name="Sekiguchi Y."/>
            <person name="Ohashi A."/>
            <person name="Parks D.H."/>
            <person name="Yamauchi T."/>
            <person name="Tyson G.W."/>
            <person name="Hugenholtz P."/>
        </authorList>
    </citation>
    <scope>NUCLEOTIDE SEQUENCE [LARGE SCALE GENOMIC DNA]</scope>
</reference>
<keyword evidence="6 7" id="KW-0472">Membrane</keyword>
<evidence type="ECO:0000259" key="8">
    <source>
        <dbReference type="PROSITE" id="PS50928"/>
    </source>
</evidence>
<dbReference type="eggNOG" id="COG1173">
    <property type="taxonomic scope" value="Bacteria"/>
</dbReference>
<keyword evidence="10" id="KW-1185">Reference proteome</keyword>